<evidence type="ECO:0000256" key="1">
    <source>
        <dbReference type="ARBA" id="ARBA00022658"/>
    </source>
</evidence>
<feature type="region of interest" description="Disordered" evidence="3">
    <location>
        <begin position="485"/>
        <end position="539"/>
    </location>
</feature>
<feature type="compositionally biased region" description="Basic and acidic residues" evidence="3">
    <location>
        <begin position="690"/>
        <end position="707"/>
    </location>
</feature>
<dbReference type="STRING" id="5762.D2V6N3"/>
<sequence>MHRINYAVLTLLFLLHISAILGVINTSMNSNKTVLNDVVLPGEEQCFVRHHSDPIRFLWSINNNDYSDEAENSSFRNITLNIKASKMSATFCIGLQLFSEGDKFFMSPITENYYMKEPLSNDFTMIEDVSYSDSTPQVKTVTSNKRGLMKRTATFHNNNSSPTTTTPNTLDSSTTPTTPSNDSQSGRESSGSKIVKRVVKRQITNNSTTTNNNPSNSTSLLSSSLQQGSSSTIPIGGSVNSNHHHDNSTSSSPPSAISRSWHHSRKTKLSSSSNIVGSVGNNGEFSPSSPTISSSFNNNSFSPNYNNNNSPSSSLPHSNSFQSKLSFKKSNTIKNKASPTNGVDQQQSSSTSIGGGNGRITSPGFYREGDLDEGDVLFARKTEGSERSSNAQSSDTNDEGTTDDDEENGGRRAQDQSEGSWDRSAPFRVHQDSSSTRKKTNYQPPALLNRKIIPPSELYGASLAASIMDNSSLMNASVGSMEGKMVEEAVESDPESFSSGEESSYSHNNFTEELSNSQLQQLSMKHSPSSPILASSPRTLDIPLNSPLSSSPMQKIAMTHSKSSSDINTARSNQHTKGMYYRMMTGGNHTQRKKQYRKLVTKKNIFGLPVTFSKPAPVTTTDYQDEEYVKEMTTTKDKNKKPVVNSQLKKIDDSQDKLEDVQDKLALFHKIQYAPEDMPLSPGRSFLDTTPRKIEKPEKKDDKKQKQEVQTPTTPKPTNAPTVKKHFYKVNTGTCTSIPSTVPLNTDNIDKKQFELVYWSTYKDLAEDEYLIEKFFVSNFSAMDLLYKLFYNNPDDTNRKRKFKELYNGHLITEQMEQLRDIFKQVSKIRMCTLVKKRDERLENNQKLHEEKIMQDYDSSSSDDDVDLVINEKGEIDNVFSMKNLMNNFDQNILAEINKTSKTSRNQRNITINSETLTSEISKSSHLTLKDLENEERFNISAKITGDTKIEFYTIRNWLTKILACSITRKKREMSTILPIQPREEREERIESFSASPVTATLLNIASERNEWANEETYTYTNTNTNTNTNTDSDYSDPNHLQRWKRKSVLRKGPLENNTPKLEMQPTELLDYMMALSCSASTLFDTLDEWEVRIHALFAFLETLTLQTPHQINCILVFLGDLILYNQSLMSSEFIHECLIPYLGTILKKPESIPFVDLFLKRITERSQLLYIRDQAQRTINLTFDNFSSSANEPNFLVISSFQLSIQLTLIEFDLFSMMEPYEFYSSYWLSKNRFKVKTRDPSANLSLFINFYNTVSLWVTETILSYSDIKDRHKALCRFISLAWGCYSVRNYNGCFEIISGLYSNEVYRLSKTWSMLSEEYLKRAQTLIDLTSVANNYRNYREELKTAKKPCIPNIAVHLKDLAAVDDSQEDERKLTEEEMRLLAENDEFCQQVFIGRTLDEDIEYNFSKRRLQSTLICQLLRYQKTSYPFKANDTLKHFIWRNLLRINEDIRRQMEDKKITIEKYIQERKRQFLVKSKQLEPKSTR</sequence>
<dbReference type="SUPFAM" id="SSF48366">
    <property type="entry name" value="Ras GEF"/>
    <property type="match status" value="1"/>
</dbReference>
<dbReference type="Pfam" id="PF00617">
    <property type="entry name" value="RasGEF"/>
    <property type="match status" value="1"/>
</dbReference>
<organism evidence="7">
    <name type="scientific">Naegleria gruberi</name>
    <name type="common">Amoeba</name>
    <dbReference type="NCBI Taxonomy" id="5762"/>
    <lineage>
        <taxon>Eukaryota</taxon>
        <taxon>Discoba</taxon>
        <taxon>Heterolobosea</taxon>
        <taxon>Tetramitia</taxon>
        <taxon>Eutetramitia</taxon>
        <taxon>Vahlkampfiidae</taxon>
        <taxon>Naegleria</taxon>
    </lineage>
</organism>
<evidence type="ECO:0000256" key="4">
    <source>
        <dbReference type="SAM" id="SignalP"/>
    </source>
</evidence>
<dbReference type="Proteomes" id="UP000006671">
    <property type="component" value="Unassembled WGS sequence"/>
</dbReference>
<feature type="region of interest" description="Disordered" evidence="3">
    <location>
        <begin position="300"/>
        <end position="321"/>
    </location>
</feature>
<dbReference type="RefSeq" id="XP_002680215.1">
    <property type="nucleotide sequence ID" value="XM_002680169.1"/>
</dbReference>
<gene>
    <name evidence="6" type="ORF">NAEGRDRAFT_57309</name>
</gene>
<dbReference type="InterPro" id="IPR036964">
    <property type="entry name" value="RASGEF_cat_dom_sf"/>
</dbReference>
<dbReference type="GeneID" id="8849102"/>
<dbReference type="VEuPathDB" id="AmoebaDB:NAEGRDRAFT_57309"/>
<evidence type="ECO:0000313" key="7">
    <source>
        <dbReference type="Proteomes" id="UP000006671"/>
    </source>
</evidence>
<dbReference type="PROSITE" id="PS50009">
    <property type="entry name" value="RASGEF_CAT"/>
    <property type="match status" value="1"/>
</dbReference>
<feature type="compositionally biased region" description="Low complexity" evidence="3">
    <location>
        <begin position="204"/>
        <end position="232"/>
    </location>
</feature>
<dbReference type="PANTHER" id="PTHR23113">
    <property type="entry name" value="GUANINE NUCLEOTIDE EXCHANGE FACTOR"/>
    <property type="match status" value="1"/>
</dbReference>
<evidence type="ECO:0000259" key="5">
    <source>
        <dbReference type="PROSITE" id="PS50009"/>
    </source>
</evidence>
<proteinExistence type="predicted"/>
<feature type="compositionally biased region" description="Polar residues" evidence="3">
    <location>
        <begin position="134"/>
        <end position="145"/>
    </location>
</feature>
<feature type="region of interest" description="Disordered" evidence="3">
    <location>
        <begin position="333"/>
        <end position="448"/>
    </location>
</feature>
<feature type="compositionally biased region" description="Low complexity" evidence="3">
    <location>
        <begin position="248"/>
        <end position="259"/>
    </location>
</feature>
<dbReference type="InterPro" id="IPR023578">
    <property type="entry name" value="Ras_GEF_dom_sf"/>
</dbReference>
<evidence type="ECO:0000256" key="3">
    <source>
        <dbReference type="SAM" id="MobiDB-lite"/>
    </source>
</evidence>
<dbReference type="InterPro" id="IPR001895">
    <property type="entry name" value="RASGEF_cat_dom"/>
</dbReference>
<feature type="chain" id="PRO_5003037879" evidence="4">
    <location>
        <begin position="23"/>
        <end position="1488"/>
    </location>
</feature>
<feature type="region of interest" description="Disordered" evidence="3">
    <location>
        <begin position="134"/>
        <end position="275"/>
    </location>
</feature>
<feature type="region of interest" description="Disordered" evidence="3">
    <location>
        <begin position="676"/>
        <end position="722"/>
    </location>
</feature>
<keyword evidence="7" id="KW-1185">Reference proteome</keyword>
<evidence type="ECO:0000256" key="2">
    <source>
        <dbReference type="PROSITE-ProRule" id="PRU00168"/>
    </source>
</evidence>
<evidence type="ECO:0000313" key="6">
    <source>
        <dbReference type="EMBL" id="EFC47471.1"/>
    </source>
</evidence>
<dbReference type="InterPro" id="IPR008937">
    <property type="entry name" value="Ras-like_GEF"/>
</dbReference>
<dbReference type="GO" id="GO:0005085">
    <property type="term" value="F:guanyl-nucleotide exchange factor activity"/>
    <property type="evidence" value="ECO:0007669"/>
    <property type="project" value="UniProtKB-KW"/>
</dbReference>
<reference evidence="6 7" key="1">
    <citation type="journal article" date="2010" name="Cell">
        <title>The genome of Naegleria gruberi illuminates early eukaryotic versatility.</title>
        <authorList>
            <person name="Fritz-Laylin L.K."/>
            <person name="Prochnik S.E."/>
            <person name="Ginger M.L."/>
            <person name="Dacks J.B."/>
            <person name="Carpenter M.L."/>
            <person name="Field M.C."/>
            <person name="Kuo A."/>
            <person name="Paredez A."/>
            <person name="Chapman J."/>
            <person name="Pham J."/>
            <person name="Shu S."/>
            <person name="Neupane R."/>
            <person name="Cipriano M."/>
            <person name="Mancuso J."/>
            <person name="Tu H."/>
            <person name="Salamov A."/>
            <person name="Lindquist E."/>
            <person name="Shapiro H."/>
            <person name="Lucas S."/>
            <person name="Grigoriev I.V."/>
            <person name="Cande W.Z."/>
            <person name="Fulton C."/>
            <person name="Rokhsar D.S."/>
            <person name="Dawson S.C."/>
        </authorList>
    </citation>
    <scope>NUCLEOTIDE SEQUENCE [LARGE SCALE GENOMIC DNA]</scope>
    <source>
        <strain evidence="6 7">NEG-M</strain>
    </source>
</reference>
<feature type="compositionally biased region" description="Polar residues" evidence="3">
    <location>
        <begin position="507"/>
        <end position="538"/>
    </location>
</feature>
<dbReference type="EMBL" id="GG738854">
    <property type="protein sequence ID" value="EFC47471.1"/>
    <property type="molecule type" value="Genomic_DNA"/>
</dbReference>
<dbReference type="InParanoid" id="D2V6N3"/>
<feature type="signal peptide" evidence="4">
    <location>
        <begin position="1"/>
        <end position="22"/>
    </location>
</feature>
<feature type="compositionally biased region" description="Low complexity" evidence="3">
    <location>
        <begin position="495"/>
        <end position="506"/>
    </location>
</feature>
<feature type="compositionally biased region" description="Polar residues" evidence="3">
    <location>
        <begin position="333"/>
        <end position="347"/>
    </location>
</feature>
<dbReference type="GO" id="GO:0007264">
    <property type="term" value="P:small GTPase-mediated signal transduction"/>
    <property type="evidence" value="ECO:0007669"/>
    <property type="project" value="InterPro"/>
</dbReference>
<accession>D2V6N3</accession>
<dbReference type="OrthoDB" id="546434at2759"/>
<name>D2V6N3_NAEGR</name>
<protein>
    <submittedName>
        <fullName evidence="6">RasGEF domain-containing protein</fullName>
    </submittedName>
</protein>
<dbReference type="KEGG" id="ngr:NAEGRDRAFT_57309"/>
<feature type="domain" description="Ras-GEF" evidence="5">
    <location>
        <begin position="1200"/>
        <end position="1460"/>
    </location>
</feature>
<feature type="compositionally biased region" description="Acidic residues" evidence="3">
    <location>
        <begin position="396"/>
        <end position="407"/>
    </location>
</feature>
<dbReference type="PANTHER" id="PTHR23113:SF99">
    <property type="entry name" value="RASGEF DOMAIN-CONTAINING PROTEIN"/>
    <property type="match status" value="1"/>
</dbReference>
<dbReference type="SMART" id="SM00147">
    <property type="entry name" value="RasGEF"/>
    <property type="match status" value="1"/>
</dbReference>
<dbReference type="eggNOG" id="KOG3417">
    <property type="taxonomic scope" value="Eukaryota"/>
</dbReference>
<dbReference type="Gene3D" id="1.10.840.10">
    <property type="entry name" value="Ras guanine-nucleotide exchange factors catalytic domain"/>
    <property type="match status" value="1"/>
</dbReference>
<keyword evidence="1 2" id="KW-0344">Guanine-nucleotide releasing factor</keyword>
<feature type="compositionally biased region" description="Low complexity" evidence="3">
    <location>
        <begin position="157"/>
        <end position="183"/>
    </location>
</feature>
<keyword evidence="4" id="KW-0732">Signal</keyword>
<feature type="compositionally biased region" description="Low complexity" evidence="3">
    <location>
        <begin position="711"/>
        <end position="722"/>
    </location>
</feature>
<dbReference type="CDD" id="cd00155">
    <property type="entry name" value="RasGEF"/>
    <property type="match status" value="1"/>
</dbReference>